<evidence type="ECO:0000256" key="1">
    <source>
        <dbReference type="SAM" id="Phobius"/>
    </source>
</evidence>
<feature type="transmembrane region" description="Helical" evidence="1">
    <location>
        <begin position="59"/>
        <end position="77"/>
    </location>
</feature>
<keyword evidence="1" id="KW-0812">Transmembrane</keyword>
<dbReference type="AlphaFoldDB" id="C7ME14"/>
<reference evidence="2 3" key="1">
    <citation type="journal article" date="2009" name="Stand. Genomic Sci.">
        <title>Complete genome sequence of Brachybacterium faecium type strain (Schefferle 6-10).</title>
        <authorList>
            <person name="Lapidus A."/>
            <person name="Pukall R."/>
            <person name="Labuttii K."/>
            <person name="Copeland A."/>
            <person name="Del Rio T.G."/>
            <person name="Nolan M."/>
            <person name="Chen F."/>
            <person name="Lucas S."/>
            <person name="Tice H."/>
            <person name="Cheng J.F."/>
            <person name="Bruce D."/>
            <person name="Goodwin L."/>
            <person name="Pitluck S."/>
            <person name="Rohde M."/>
            <person name="Goker M."/>
            <person name="Pati A."/>
            <person name="Ivanova N."/>
            <person name="Mavrommatis K."/>
            <person name="Chen A."/>
            <person name="Palaniappan K."/>
            <person name="D'haeseleer P."/>
            <person name="Chain P."/>
            <person name="Bristow J."/>
            <person name="Eisen J.A."/>
            <person name="Markowitz V."/>
            <person name="Hugenholtz P."/>
            <person name="Kyrpides N.C."/>
            <person name="Klenk H.P."/>
        </authorList>
    </citation>
    <scope>NUCLEOTIDE SEQUENCE [LARGE SCALE GENOMIC DNA]</scope>
    <source>
        <strain evidence="3">ATCC 43885 / DSM 4810 / JCM 11609 / LMG 19847 / NBRC 14762 / NCIMB 9860 / 6-10</strain>
    </source>
</reference>
<dbReference type="PANTHER" id="PTHR28008">
    <property type="entry name" value="DOMAIN PROTEIN, PUTATIVE (AFU_ORTHOLOGUE AFUA_3G10980)-RELATED"/>
    <property type="match status" value="1"/>
</dbReference>
<feature type="transmembrane region" description="Helical" evidence="1">
    <location>
        <begin position="116"/>
        <end position="132"/>
    </location>
</feature>
<sequence>MDAVVDFLRRLPDEIARVGGSLPWRAGLLVLALLLNIGFYVPSLPAGTPGAEVPGIDKAVHLLVFGLTVFAAGRLLAPRRRFPIGWVAILAIAHTLLIELVQGVALPDRSADAADVLFGVIGVALGLAAWAAERMLRRTAALHHGDLEDEPLPEQLEHGSH</sequence>
<organism evidence="2 3">
    <name type="scientific">Brachybacterium faecium (strain ATCC 43885 / DSM 4810 / JCM 11609 / LMG 19847 / NBRC 14762 / NCIMB 9860 / 6-10)</name>
    <dbReference type="NCBI Taxonomy" id="446465"/>
    <lineage>
        <taxon>Bacteria</taxon>
        <taxon>Bacillati</taxon>
        <taxon>Actinomycetota</taxon>
        <taxon>Actinomycetes</taxon>
        <taxon>Micrococcales</taxon>
        <taxon>Dermabacteraceae</taxon>
        <taxon>Brachybacterium</taxon>
    </lineage>
</organism>
<evidence type="ECO:0000313" key="2">
    <source>
        <dbReference type="EMBL" id="ACU85821.1"/>
    </source>
</evidence>
<dbReference type="HOGENOM" id="CLU_1683243_0_0_11"/>
<dbReference type="PATRIC" id="fig|446465.5.peg.1997"/>
<dbReference type="OrthoDB" id="4793695at2"/>
<proteinExistence type="predicted"/>
<evidence type="ECO:0000313" key="3">
    <source>
        <dbReference type="Proteomes" id="UP000001919"/>
    </source>
</evidence>
<dbReference type="Proteomes" id="UP000001919">
    <property type="component" value="Chromosome"/>
</dbReference>
<feature type="transmembrane region" description="Helical" evidence="1">
    <location>
        <begin position="84"/>
        <end position="104"/>
    </location>
</feature>
<dbReference type="eggNOG" id="ENOG5033HAV">
    <property type="taxonomic scope" value="Bacteria"/>
</dbReference>
<accession>C7ME14</accession>
<dbReference type="STRING" id="446465.Bfae_20130"/>
<feature type="transmembrane region" description="Helical" evidence="1">
    <location>
        <begin position="21"/>
        <end position="39"/>
    </location>
</feature>
<keyword evidence="3" id="KW-1185">Reference proteome</keyword>
<name>C7ME14_BRAFD</name>
<keyword evidence="1" id="KW-1133">Transmembrane helix</keyword>
<keyword evidence="1" id="KW-0472">Membrane</keyword>
<gene>
    <name evidence="2" type="ordered locus">Bfae_20130</name>
</gene>
<protein>
    <submittedName>
        <fullName evidence="2">Uncharacterized protein</fullName>
    </submittedName>
</protein>
<dbReference type="EMBL" id="CP001643">
    <property type="protein sequence ID" value="ACU85821.1"/>
    <property type="molecule type" value="Genomic_DNA"/>
</dbReference>
<dbReference type="KEGG" id="bfa:Bfae_20130"/>
<dbReference type="PANTHER" id="PTHR28008:SF1">
    <property type="entry name" value="DOMAIN PROTEIN, PUTATIVE (AFU_ORTHOLOGUE AFUA_3G10980)-RELATED"/>
    <property type="match status" value="1"/>
</dbReference>